<evidence type="ECO:0000313" key="1">
    <source>
        <dbReference type="EMBL" id="ALN59747.1"/>
    </source>
</evidence>
<evidence type="ECO:0000313" key="2">
    <source>
        <dbReference type="Proteomes" id="UP000061569"/>
    </source>
</evidence>
<protein>
    <submittedName>
        <fullName evidence="1">Uncharacterized protein</fullName>
    </submittedName>
</protein>
<accession>A0A0S2DMW3</accession>
<reference evidence="1 2" key="1">
    <citation type="submission" date="2015-11" db="EMBL/GenBank/DDBJ databases">
        <title>Genome sequences of Lysobacter enzymogenes strain C3 and Lysobacter antibioticus ATCC 29479.</title>
        <authorList>
            <person name="Kobayashi D.Y."/>
        </authorList>
    </citation>
    <scope>NUCLEOTIDE SEQUENCE [LARGE SCALE GENOMIC DNA]</scope>
    <source>
        <strain evidence="1 2">C3</strain>
    </source>
</reference>
<sequence length="248" mass="28400">MAFLSEANPESVDPKRALLSEFFSEPGFVVRLHDGVWDEAALQRLLSAQRAYLTSPRDAARFERDVAQAFWLPHREARRYCAQVAPSRSNDPCERGCEQLHDMAYWLFMGEPVSLDDAVFAQMPSASPALSADGLKVRQAMLDESLAEDGFLLRLRCELEWDRDGFARLVDAMRGYVAAQGEVGWLDREAAEVFWYVEWFVPQWVSRPNFPRKLAPEHYEQAFDDLRDLAILLFVGNESHATRQEQTP</sequence>
<organism evidence="1 2">
    <name type="scientific">Lysobacter enzymogenes</name>
    <dbReference type="NCBI Taxonomy" id="69"/>
    <lineage>
        <taxon>Bacteria</taxon>
        <taxon>Pseudomonadati</taxon>
        <taxon>Pseudomonadota</taxon>
        <taxon>Gammaproteobacteria</taxon>
        <taxon>Lysobacterales</taxon>
        <taxon>Lysobacteraceae</taxon>
        <taxon>Lysobacter</taxon>
    </lineage>
</organism>
<dbReference type="EMBL" id="CP013140">
    <property type="protein sequence ID" value="ALN59747.1"/>
    <property type="molecule type" value="Genomic_DNA"/>
</dbReference>
<dbReference type="AlphaFoldDB" id="A0A0S2DMW3"/>
<dbReference type="PATRIC" id="fig|69.6.peg.4345"/>
<dbReference type="STRING" id="69.GLE_4406"/>
<dbReference type="KEGG" id="lez:GLE_4406"/>
<gene>
    <name evidence="1" type="ORF">GLE_4406</name>
</gene>
<dbReference type="OrthoDB" id="1442100at2"/>
<proteinExistence type="predicted"/>
<name>A0A0S2DMW3_LYSEN</name>
<dbReference type="Proteomes" id="UP000061569">
    <property type="component" value="Chromosome"/>
</dbReference>